<dbReference type="PROSITE" id="PS00463">
    <property type="entry name" value="ZN2_CY6_FUNGAL_1"/>
    <property type="match status" value="1"/>
</dbReference>
<dbReference type="PANTHER" id="PTHR47424">
    <property type="entry name" value="REGULATORY PROTEIN GAL4"/>
    <property type="match status" value="1"/>
</dbReference>
<protein>
    <recommendedName>
        <fullName evidence="5">Zn(2)-C6 fungal-type domain-containing protein</fullName>
    </recommendedName>
</protein>
<evidence type="ECO:0000256" key="2">
    <source>
        <dbReference type="ARBA" id="ARBA00023015"/>
    </source>
</evidence>
<dbReference type="Pfam" id="PF04082">
    <property type="entry name" value="Fungal_trans"/>
    <property type="match status" value="1"/>
</dbReference>
<dbReference type="SMART" id="SM00066">
    <property type="entry name" value="GAL4"/>
    <property type="match status" value="1"/>
</dbReference>
<name>A0A6G1IPL1_9PLEO</name>
<dbReference type="PROSITE" id="PS50048">
    <property type="entry name" value="ZN2_CY6_FUNGAL_2"/>
    <property type="match status" value="1"/>
</dbReference>
<dbReference type="AlphaFoldDB" id="A0A6G1IPL1"/>
<dbReference type="GO" id="GO:0006351">
    <property type="term" value="P:DNA-templated transcription"/>
    <property type="evidence" value="ECO:0007669"/>
    <property type="project" value="InterPro"/>
</dbReference>
<dbReference type="CDD" id="cd12148">
    <property type="entry name" value="fungal_TF_MHR"/>
    <property type="match status" value="1"/>
</dbReference>
<reference evidence="6" key="1">
    <citation type="journal article" date="2020" name="Stud. Mycol.">
        <title>101 Dothideomycetes genomes: a test case for predicting lifestyles and emergence of pathogens.</title>
        <authorList>
            <person name="Haridas S."/>
            <person name="Albert R."/>
            <person name="Binder M."/>
            <person name="Bloem J."/>
            <person name="Labutti K."/>
            <person name="Salamov A."/>
            <person name="Andreopoulos B."/>
            <person name="Baker S."/>
            <person name="Barry K."/>
            <person name="Bills G."/>
            <person name="Bluhm B."/>
            <person name="Cannon C."/>
            <person name="Castanera R."/>
            <person name="Culley D."/>
            <person name="Daum C."/>
            <person name="Ezra D."/>
            <person name="Gonzalez J."/>
            <person name="Henrissat B."/>
            <person name="Kuo A."/>
            <person name="Liang C."/>
            <person name="Lipzen A."/>
            <person name="Lutzoni F."/>
            <person name="Magnuson J."/>
            <person name="Mondo S."/>
            <person name="Nolan M."/>
            <person name="Ohm R."/>
            <person name="Pangilinan J."/>
            <person name="Park H.-J."/>
            <person name="Ramirez L."/>
            <person name="Alfaro M."/>
            <person name="Sun H."/>
            <person name="Tritt A."/>
            <person name="Yoshinaga Y."/>
            <person name="Zwiers L.-H."/>
            <person name="Turgeon B."/>
            <person name="Goodwin S."/>
            <person name="Spatafora J."/>
            <person name="Crous P."/>
            <person name="Grigoriev I."/>
        </authorList>
    </citation>
    <scope>NUCLEOTIDE SEQUENCE</scope>
    <source>
        <strain evidence="6">CBS 122367</strain>
    </source>
</reference>
<dbReference type="Gene3D" id="4.10.240.10">
    <property type="entry name" value="Zn(2)-C6 fungal-type DNA-binding domain"/>
    <property type="match status" value="1"/>
</dbReference>
<dbReference type="SUPFAM" id="SSF57701">
    <property type="entry name" value="Zn2/Cys6 DNA-binding domain"/>
    <property type="match status" value="1"/>
</dbReference>
<dbReference type="InterPro" id="IPR051127">
    <property type="entry name" value="Fungal_SecMet_Regulators"/>
</dbReference>
<gene>
    <name evidence="6" type="ORF">K458DRAFT_312672</name>
</gene>
<dbReference type="PANTHER" id="PTHR47424:SF6">
    <property type="entry name" value="PROLINE UTILIZATION TRANS-ACTIVATOR"/>
    <property type="match status" value="1"/>
</dbReference>
<dbReference type="Proteomes" id="UP000799291">
    <property type="component" value="Unassembled WGS sequence"/>
</dbReference>
<sequence length="746" mass="84462">MERETKTGRRRRCRVLDEARVRAPRACISCRRLKEKCDGNQPCSRCLRTTRNCEFSATGLPPSSKRGVGEEAERVRHLERIVVHYLGPVPLDLDNLRGIIDRIDDDLTLDPSLENEFDVLALEEEDCPVKPISQSTAHYSGEFSHWQFSQHVRRRVGKHLNGTRDILEQSGDPTSNVDRFNETFDVQGNMRILEYWRATQLQSTGSHVLNTLECLPPRGVAEFLSQIYFQFAQTSIFFVEASWLQEKLDILYERPAHLSSPDSGWVCTVVMVLAVGVQFTHMAEGPCTETQEEGSQQGVDVSLAFYKMATTLIPDIITLASMESVQACLLLAHYALPLDAHGLAYTYLGLAMKLAIQNGMHRKYTGLDLDDWTLEMRNRLWWTTYALERRISVLHGRPTSIISTEMDADRPKDVTAFQQHEHPPSIQNASVLIDMTIHLSDISHAISSLRCPKSLQPVHFRKTLEKYQKLQKWWLKIPEPVRKPSITSYLDRPNAHLKLSFHIIEIFVGRPFVFYNATHISPQPSPTPEGQLPPSVRATSRMSLVEAAVTAAFEIIELLRIMNNKIGLARASYTEFSACRAALLLLLAQSLNEQTERLRSVIALGMRLIRNMAAGNILSARSETSVIEVLEEAVRRLHTRENPRTYETCGASEKSTEQEQSGYARFKDWASLWTDVDTDTSVHFPGNDTAISSQMPLTSDGVSWQPPDTIGWFAEDFNLDSFNAFDFDSMMPLDFLQESSAVQTSE</sequence>
<accession>A0A6G1IPL1</accession>
<dbReference type="InterPro" id="IPR036864">
    <property type="entry name" value="Zn2-C6_fun-type_DNA-bd_sf"/>
</dbReference>
<dbReference type="GO" id="GO:0003677">
    <property type="term" value="F:DNA binding"/>
    <property type="evidence" value="ECO:0007669"/>
    <property type="project" value="InterPro"/>
</dbReference>
<keyword evidence="7" id="KW-1185">Reference proteome</keyword>
<dbReference type="EMBL" id="MU005599">
    <property type="protein sequence ID" value="KAF2680085.1"/>
    <property type="molecule type" value="Genomic_DNA"/>
</dbReference>
<keyword evidence="3" id="KW-0804">Transcription</keyword>
<proteinExistence type="predicted"/>
<dbReference type="GO" id="GO:0000981">
    <property type="term" value="F:DNA-binding transcription factor activity, RNA polymerase II-specific"/>
    <property type="evidence" value="ECO:0007669"/>
    <property type="project" value="InterPro"/>
</dbReference>
<organism evidence="6 7">
    <name type="scientific">Lentithecium fluviatile CBS 122367</name>
    <dbReference type="NCBI Taxonomy" id="1168545"/>
    <lineage>
        <taxon>Eukaryota</taxon>
        <taxon>Fungi</taxon>
        <taxon>Dikarya</taxon>
        <taxon>Ascomycota</taxon>
        <taxon>Pezizomycotina</taxon>
        <taxon>Dothideomycetes</taxon>
        <taxon>Pleosporomycetidae</taxon>
        <taxon>Pleosporales</taxon>
        <taxon>Massarineae</taxon>
        <taxon>Lentitheciaceae</taxon>
        <taxon>Lentithecium</taxon>
    </lineage>
</organism>
<evidence type="ECO:0000313" key="7">
    <source>
        <dbReference type="Proteomes" id="UP000799291"/>
    </source>
</evidence>
<keyword evidence="4" id="KW-0539">Nucleus</keyword>
<dbReference type="InterPro" id="IPR007219">
    <property type="entry name" value="XnlR_reg_dom"/>
</dbReference>
<dbReference type="CDD" id="cd00067">
    <property type="entry name" value="GAL4"/>
    <property type="match status" value="1"/>
</dbReference>
<keyword evidence="1" id="KW-0479">Metal-binding</keyword>
<dbReference type="GO" id="GO:0008270">
    <property type="term" value="F:zinc ion binding"/>
    <property type="evidence" value="ECO:0007669"/>
    <property type="project" value="InterPro"/>
</dbReference>
<evidence type="ECO:0000256" key="1">
    <source>
        <dbReference type="ARBA" id="ARBA00022723"/>
    </source>
</evidence>
<evidence type="ECO:0000256" key="4">
    <source>
        <dbReference type="ARBA" id="ARBA00023242"/>
    </source>
</evidence>
<feature type="domain" description="Zn(2)-C6 fungal-type" evidence="5">
    <location>
        <begin position="26"/>
        <end position="55"/>
    </location>
</feature>
<keyword evidence="2" id="KW-0805">Transcription regulation</keyword>
<dbReference type="OrthoDB" id="3266505at2759"/>
<dbReference type="InterPro" id="IPR001138">
    <property type="entry name" value="Zn2Cys6_DnaBD"/>
</dbReference>
<dbReference type="SMART" id="SM00906">
    <property type="entry name" value="Fungal_trans"/>
    <property type="match status" value="1"/>
</dbReference>
<evidence type="ECO:0000313" key="6">
    <source>
        <dbReference type="EMBL" id="KAF2680085.1"/>
    </source>
</evidence>
<evidence type="ECO:0000259" key="5">
    <source>
        <dbReference type="PROSITE" id="PS50048"/>
    </source>
</evidence>
<evidence type="ECO:0000256" key="3">
    <source>
        <dbReference type="ARBA" id="ARBA00023163"/>
    </source>
</evidence>
<dbReference type="Pfam" id="PF00172">
    <property type="entry name" value="Zn_clus"/>
    <property type="match status" value="1"/>
</dbReference>